<evidence type="ECO:0000256" key="4">
    <source>
        <dbReference type="ARBA" id="ARBA00022603"/>
    </source>
</evidence>
<evidence type="ECO:0000256" key="5">
    <source>
        <dbReference type="ARBA" id="ARBA00022679"/>
    </source>
</evidence>
<dbReference type="PANTHER" id="PTHR11579:SF0">
    <property type="entry name" value="PROTEIN-L-ISOASPARTATE(D-ASPARTATE) O-METHYLTRANSFERASE"/>
    <property type="match status" value="1"/>
</dbReference>
<evidence type="ECO:0000256" key="1">
    <source>
        <dbReference type="ARBA" id="ARBA00004496"/>
    </source>
</evidence>
<dbReference type="CDD" id="cd02440">
    <property type="entry name" value="AdoMet_MTases"/>
    <property type="match status" value="1"/>
</dbReference>
<evidence type="ECO:0000256" key="2">
    <source>
        <dbReference type="ARBA" id="ARBA00005369"/>
    </source>
</evidence>
<comment type="catalytic activity">
    <reaction evidence="7">
        <text>[protein]-L-isoaspartate + S-adenosyl-L-methionine = [protein]-L-isoaspartate alpha-methyl ester + S-adenosyl-L-homocysteine</text>
        <dbReference type="Rhea" id="RHEA:12705"/>
        <dbReference type="Rhea" id="RHEA-COMP:12143"/>
        <dbReference type="Rhea" id="RHEA-COMP:12144"/>
        <dbReference type="ChEBI" id="CHEBI:57856"/>
        <dbReference type="ChEBI" id="CHEBI:59789"/>
        <dbReference type="ChEBI" id="CHEBI:90596"/>
        <dbReference type="ChEBI" id="CHEBI:90598"/>
        <dbReference type="EC" id="2.1.1.77"/>
    </reaction>
</comment>
<keyword evidence="5 7" id="KW-0808">Transferase</keyword>
<sequence>MSAAKRQRHTVTRERPPEIDKLLRDIEWELDLTKKEIGKDRFDPRVMEAITAVPRHEFVPEESRRYAYDDGPLPIGFGQTVSQPFIVALMTDLLEPKPKDVVLEVGTGSGYQTAILARLVKKVYSVEIIGVLAEQACERLRKLGIDNVEIKVGDGYYGWPEHAPYDKIIVTAAAPEIPPPLIEQLKPGGRLVIPVGEPFGYQMLKVVDKDNSGRLETRDVLGVAFVPLTGDGVEKNGRDDTGTTHNPTP</sequence>
<evidence type="ECO:0000256" key="7">
    <source>
        <dbReference type="HAMAP-Rule" id="MF_00090"/>
    </source>
</evidence>
<protein>
    <recommendedName>
        <fullName evidence="7">Protein-L-isoaspartate O-methyltransferase</fullName>
        <ecNumber evidence="7">2.1.1.77</ecNumber>
    </recommendedName>
    <alternativeName>
        <fullName evidence="7">L-isoaspartyl protein carboxyl methyltransferase</fullName>
    </alternativeName>
    <alternativeName>
        <fullName evidence="7">Protein L-isoaspartyl methyltransferase</fullName>
    </alternativeName>
    <alternativeName>
        <fullName evidence="7">Protein-beta-aspartate methyltransferase</fullName>
        <shortName evidence="7">PIMT</shortName>
    </alternativeName>
</protein>
<evidence type="ECO:0000256" key="3">
    <source>
        <dbReference type="ARBA" id="ARBA00022490"/>
    </source>
</evidence>
<dbReference type="KEGG" id="meiy:MIN45_P1337"/>
<dbReference type="PROSITE" id="PS00018">
    <property type="entry name" value="EF_HAND_1"/>
    <property type="match status" value="1"/>
</dbReference>
<keyword evidence="6 7" id="KW-0949">S-adenosyl-L-methionine</keyword>
<dbReference type="HAMAP" id="MF_00090">
    <property type="entry name" value="PIMT"/>
    <property type="match status" value="1"/>
</dbReference>
<evidence type="ECO:0000313" key="9">
    <source>
        <dbReference type="Proteomes" id="UP001321450"/>
    </source>
</evidence>
<dbReference type="NCBIfam" id="NF001453">
    <property type="entry name" value="PRK00312.1"/>
    <property type="match status" value="1"/>
</dbReference>
<dbReference type="InterPro" id="IPR018247">
    <property type="entry name" value="EF_Hand_1_Ca_BS"/>
</dbReference>
<keyword evidence="3 7" id="KW-0963">Cytoplasm</keyword>
<dbReference type="SUPFAM" id="SSF53335">
    <property type="entry name" value="S-adenosyl-L-methionine-dependent methyltransferases"/>
    <property type="match status" value="1"/>
</dbReference>
<dbReference type="PROSITE" id="PS01279">
    <property type="entry name" value="PCMT"/>
    <property type="match status" value="1"/>
</dbReference>
<gene>
    <name evidence="7" type="primary">pcm</name>
    <name evidence="8" type="ORF">MIN45_P1337</name>
</gene>
<dbReference type="AlphaFoldDB" id="A0AAU9CAJ4"/>
<name>A0AAU9CAJ4_9GAMM</name>
<proteinExistence type="inferred from homology"/>
<dbReference type="GO" id="GO:0030091">
    <property type="term" value="P:protein repair"/>
    <property type="evidence" value="ECO:0007669"/>
    <property type="project" value="UniProtKB-UniRule"/>
</dbReference>
<dbReference type="Gene3D" id="3.40.50.150">
    <property type="entry name" value="Vaccinia Virus protein VP39"/>
    <property type="match status" value="1"/>
</dbReference>
<comment type="subcellular location">
    <subcellularLocation>
        <location evidence="1 7">Cytoplasm</location>
    </subcellularLocation>
</comment>
<dbReference type="Pfam" id="PF01135">
    <property type="entry name" value="PCMT"/>
    <property type="match status" value="1"/>
</dbReference>
<dbReference type="InterPro" id="IPR029063">
    <property type="entry name" value="SAM-dependent_MTases_sf"/>
</dbReference>
<accession>A0AAU9CAJ4</accession>
<comment type="function">
    <text evidence="7">Catalyzes the methyl esterification of L-isoaspartyl residues in peptides and proteins that result from spontaneous decomposition of normal L-aspartyl and L-asparaginyl residues. It plays a role in the repair and/or degradation of damaged proteins.</text>
</comment>
<reference evidence="9" key="1">
    <citation type="journal article" date="2024" name="Int. J. Syst. Evol. Microbiol.">
        <title>Methylomarinovum tepidoasis sp. nov., a moderately thermophilic methanotroph of the family Methylothermaceae isolated from a deep-sea hydrothermal field.</title>
        <authorList>
            <person name="Hirayama H."/>
            <person name="Takaki Y."/>
            <person name="Abe M."/>
            <person name="Miyazaki M."/>
            <person name="Uematsu K."/>
            <person name="Matsui Y."/>
            <person name="Takai K."/>
        </authorList>
    </citation>
    <scope>NUCLEOTIDE SEQUENCE [LARGE SCALE GENOMIC DNA]</scope>
    <source>
        <strain evidence="9">IN45</strain>
    </source>
</reference>
<keyword evidence="4 7" id="KW-0489">Methyltransferase</keyword>
<feature type="active site" evidence="7">
    <location>
        <position position="82"/>
    </location>
</feature>
<dbReference type="InterPro" id="IPR000682">
    <property type="entry name" value="PCMT"/>
</dbReference>
<comment type="similarity">
    <text evidence="2 7">Belongs to the methyltransferase superfamily. L-isoaspartyl/D-aspartyl protein methyltransferase family.</text>
</comment>
<dbReference type="GO" id="GO:0005737">
    <property type="term" value="C:cytoplasm"/>
    <property type="evidence" value="ECO:0007669"/>
    <property type="project" value="UniProtKB-SubCell"/>
</dbReference>
<dbReference type="EMBL" id="AP024718">
    <property type="protein sequence ID" value="BCX88967.1"/>
    <property type="molecule type" value="Genomic_DNA"/>
</dbReference>
<evidence type="ECO:0000313" key="8">
    <source>
        <dbReference type="EMBL" id="BCX88967.1"/>
    </source>
</evidence>
<dbReference type="FunFam" id="3.40.50.150:FF:000010">
    <property type="entry name" value="Protein-L-isoaspartate O-methyltransferase"/>
    <property type="match status" value="1"/>
</dbReference>
<dbReference type="Proteomes" id="UP001321450">
    <property type="component" value="Chromosome"/>
</dbReference>
<evidence type="ECO:0000256" key="6">
    <source>
        <dbReference type="ARBA" id="ARBA00022691"/>
    </source>
</evidence>
<dbReference type="NCBIfam" id="TIGR00080">
    <property type="entry name" value="pimt"/>
    <property type="match status" value="1"/>
</dbReference>
<keyword evidence="9" id="KW-1185">Reference proteome</keyword>
<dbReference type="EC" id="2.1.1.77" evidence="7"/>
<dbReference type="GO" id="GO:0032259">
    <property type="term" value="P:methylation"/>
    <property type="evidence" value="ECO:0007669"/>
    <property type="project" value="UniProtKB-KW"/>
</dbReference>
<dbReference type="PANTHER" id="PTHR11579">
    <property type="entry name" value="PROTEIN-L-ISOASPARTATE O-METHYLTRANSFERASE"/>
    <property type="match status" value="1"/>
</dbReference>
<dbReference type="GO" id="GO:0004719">
    <property type="term" value="F:protein-L-isoaspartate (D-aspartate) O-methyltransferase activity"/>
    <property type="evidence" value="ECO:0007669"/>
    <property type="project" value="UniProtKB-UniRule"/>
</dbReference>
<organism evidence="8 9">
    <name type="scientific">Methylomarinovum tepidoasis</name>
    <dbReference type="NCBI Taxonomy" id="2840183"/>
    <lineage>
        <taxon>Bacteria</taxon>
        <taxon>Pseudomonadati</taxon>
        <taxon>Pseudomonadota</taxon>
        <taxon>Gammaproteobacteria</taxon>
        <taxon>Methylococcales</taxon>
        <taxon>Methylothermaceae</taxon>
        <taxon>Methylomarinovum</taxon>
    </lineage>
</organism>